<keyword evidence="7" id="KW-0548">Nucleotidyltransferase</keyword>
<dbReference type="InterPro" id="IPR006070">
    <property type="entry name" value="Sua5-like_dom"/>
</dbReference>
<evidence type="ECO:0000256" key="5">
    <source>
        <dbReference type="ARBA" id="ARBA00022679"/>
    </source>
</evidence>
<dbReference type="RefSeq" id="WP_166279851.1">
    <property type="nucleotide sequence ID" value="NZ_JTHE03000022.1"/>
</dbReference>
<keyword evidence="5" id="KW-0808">Transferase</keyword>
<dbReference type="SUPFAM" id="SSF55821">
    <property type="entry name" value="YrdC/RibB"/>
    <property type="match status" value="1"/>
</dbReference>
<evidence type="ECO:0000313" key="14">
    <source>
        <dbReference type="Proteomes" id="UP000031561"/>
    </source>
</evidence>
<dbReference type="InterPro" id="IPR017945">
    <property type="entry name" value="DHBP_synth_RibB-like_a/b_dom"/>
</dbReference>
<evidence type="ECO:0000256" key="7">
    <source>
        <dbReference type="ARBA" id="ARBA00022695"/>
    </source>
</evidence>
<evidence type="ECO:0000313" key="13">
    <source>
        <dbReference type="EMBL" id="MCM1981812.1"/>
    </source>
</evidence>
<dbReference type="GO" id="GO:0005737">
    <property type="term" value="C:cytoplasm"/>
    <property type="evidence" value="ECO:0007669"/>
    <property type="project" value="UniProtKB-SubCell"/>
</dbReference>
<sequence>MPQLSMAALVALARSGSLISFPTDTVPALAVLPDHASNIYQAKQRSAEKPLILMAASPAELWPFVQGSPADLRCWQTLAQQFWPGALTLVLPASPAVPLAVHPHTPDTIGIRVPDQILAQAILQQTGPLATTSINRSGQSALTQPDLIEAHFPQVFTLDHGHWPPPGPGLPSTVIAWNGQPNSPSPWDLLRPGHISLEQIFS</sequence>
<dbReference type="AlphaFoldDB" id="A0ABD4SZB3"/>
<keyword evidence="9" id="KW-0067">ATP-binding</keyword>
<keyword evidence="4" id="KW-0963">Cytoplasm</keyword>
<dbReference type="GO" id="GO:0005524">
    <property type="term" value="F:ATP binding"/>
    <property type="evidence" value="ECO:0007669"/>
    <property type="project" value="UniProtKB-KW"/>
</dbReference>
<organism evidence="13 14">
    <name type="scientific">Lyngbya confervoides BDU141951</name>
    <dbReference type="NCBI Taxonomy" id="1574623"/>
    <lineage>
        <taxon>Bacteria</taxon>
        <taxon>Bacillati</taxon>
        <taxon>Cyanobacteriota</taxon>
        <taxon>Cyanophyceae</taxon>
        <taxon>Oscillatoriophycideae</taxon>
        <taxon>Oscillatoriales</taxon>
        <taxon>Microcoleaceae</taxon>
        <taxon>Lyngbya</taxon>
    </lineage>
</organism>
<comment type="caution">
    <text evidence="13">The sequence shown here is derived from an EMBL/GenBank/DDBJ whole genome shotgun (WGS) entry which is preliminary data.</text>
</comment>
<proteinExistence type="inferred from homology"/>
<keyword evidence="14" id="KW-1185">Reference proteome</keyword>
<dbReference type="Proteomes" id="UP000031561">
    <property type="component" value="Unassembled WGS sequence"/>
</dbReference>
<evidence type="ECO:0000256" key="2">
    <source>
        <dbReference type="ARBA" id="ARBA00007663"/>
    </source>
</evidence>
<evidence type="ECO:0000256" key="1">
    <source>
        <dbReference type="ARBA" id="ARBA00004496"/>
    </source>
</evidence>
<evidence type="ECO:0000256" key="8">
    <source>
        <dbReference type="ARBA" id="ARBA00022741"/>
    </source>
</evidence>
<evidence type="ECO:0000256" key="4">
    <source>
        <dbReference type="ARBA" id="ARBA00022490"/>
    </source>
</evidence>
<comment type="subcellular location">
    <subcellularLocation>
        <location evidence="1">Cytoplasm</location>
    </subcellularLocation>
</comment>
<dbReference type="InterPro" id="IPR050156">
    <property type="entry name" value="TC-AMP_synthase_SUA5"/>
</dbReference>
<evidence type="ECO:0000256" key="9">
    <source>
        <dbReference type="ARBA" id="ARBA00022840"/>
    </source>
</evidence>
<accession>A0ABD4SZB3</accession>
<comment type="catalytic activity">
    <reaction evidence="11">
        <text>L-threonine + hydrogencarbonate + ATP = L-threonylcarbamoyladenylate + diphosphate + H2O</text>
        <dbReference type="Rhea" id="RHEA:36407"/>
        <dbReference type="ChEBI" id="CHEBI:15377"/>
        <dbReference type="ChEBI" id="CHEBI:17544"/>
        <dbReference type="ChEBI" id="CHEBI:30616"/>
        <dbReference type="ChEBI" id="CHEBI:33019"/>
        <dbReference type="ChEBI" id="CHEBI:57926"/>
        <dbReference type="ChEBI" id="CHEBI:73682"/>
        <dbReference type="EC" id="2.7.7.87"/>
    </reaction>
</comment>
<keyword evidence="8" id="KW-0547">Nucleotide-binding</keyword>
<protein>
    <recommendedName>
        <fullName evidence="10">L-threonylcarbamoyladenylate synthase</fullName>
        <ecNumber evidence="3">2.7.7.87</ecNumber>
    </recommendedName>
    <alternativeName>
        <fullName evidence="10">L-threonylcarbamoyladenylate synthase</fullName>
    </alternativeName>
</protein>
<keyword evidence="6" id="KW-0819">tRNA processing</keyword>
<evidence type="ECO:0000256" key="6">
    <source>
        <dbReference type="ARBA" id="ARBA00022694"/>
    </source>
</evidence>
<dbReference type="PANTHER" id="PTHR17490:SF16">
    <property type="entry name" value="THREONYLCARBAMOYL-AMP SYNTHASE"/>
    <property type="match status" value="1"/>
</dbReference>
<dbReference type="PANTHER" id="PTHR17490">
    <property type="entry name" value="SUA5"/>
    <property type="match status" value="1"/>
</dbReference>
<dbReference type="PROSITE" id="PS51163">
    <property type="entry name" value="YRDC"/>
    <property type="match status" value="1"/>
</dbReference>
<comment type="similarity">
    <text evidence="2">Belongs to the SUA5 family.</text>
</comment>
<dbReference type="GO" id="GO:0061710">
    <property type="term" value="F:L-threonylcarbamoyladenylate synthase"/>
    <property type="evidence" value="ECO:0007669"/>
    <property type="project" value="UniProtKB-EC"/>
</dbReference>
<gene>
    <name evidence="13" type="ORF">QQ91_0003070</name>
</gene>
<dbReference type="Gene3D" id="3.90.870.10">
    <property type="entry name" value="DHBP synthase"/>
    <property type="match status" value="1"/>
</dbReference>
<dbReference type="GO" id="GO:0008033">
    <property type="term" value="P:tRNA processing"/>
    <property type="evidence" value="ECO:0007669"/>
    <property type="project" value="UniProtKB-KW"/>
</dbReference>
<dbReference type="EC" id="2.7.7.87" evidence="3"/>
<evidence type="ECO:0000259" key="12">
    <source>
        <dbReference type="PROSITE" id="PS51163"/>
    </source>
</evidence>
<dbReference type="Pfam" id="PF01300">
    <property type="entry name" value="Sua5_yciO_yrdC"/>
    <property type="match status" value="1"/>
</dbReference>
<dbReference type="EMBL" id="JTHE03000022">
    <property type="protein sequence ID" value="MCM1981812.1"/>
    <property type="molecule type" value="Genomic_DNA"/>
</dbReference>
<feature type="domain" description="YrdC-like" evidence="12">
    <location>
        <begin position="3"/>
        <end position="195"/>
    </location>
</feature>
<evidence type="ECO:0000256" key="11">
    <source>
        <dbReference type="ARBA" id="ARBA00048366"/>
    </source>
</evidence>
<reference evidence="13 14" key="1">
    <citation type="journal article" date="2015" name="Genome Announc.">
        <title>Draft Genome Sequence of Filamentous Marine Cyanobacterium Lyngbya confervoides Strain BDU141951.</title>
        <authorList>
            <person name="Chandrababunaidu M.M."/>
            <person name="Sen D."/>
            <person name="Tripathy S."/>
        </authorList>
    </citation>
    <scope>NUCLEOTIDE SEQUENCE [LARGE SCALE GENOMIC DNA]</scope>
    <source>
        <strain evidence="13 14">BDU141951</strain>
    </source>
</reference>
<name>A0ABD4SZB3_9CYAN</name>
<evidence type="ECO:0000256" key="3">
    <source>
        <dbReference type="ARBA" id="ARBA00012584"/>
    </source>
</evidence>
<evidence type="ECO:0000256" key="10">
    <source>
        <dbReference type="ARBA" id="ARBA00029774"/>
    </source>
</evidence>